<dbReference type="SUPFAM" id="SSF110857">
    <property type="entry name" value="Gamma-glutamyl cyclotransferase-like"/>
    <property type="match status" value="1"/>
</dbReference>
<dbReference type="OMA" id="FEEWKRH"/>
<reference evidence="5 6" key="2">
    <citation type="journal article" date="2008" name="Nature">
        <title>The Phaeodactylum genome reveals the evolutionary history of diatom genomes.</title>
        <authorList>
            <person name="Bowler C."/>
            <person name="Allen A.E."/>
            <person name="Badger J.H."/>
            <person name="Grimwood J."/>
            <person name="Jabbari K."/>
            <person name="Kuo A."/>
            <person name="Maheswari U."/>
            <person name="Martens C."/>
            <person name="Maumus F."/>
            <person name="Otillar R.P."/>
            <person name="Rayko E."/>
            <person name="Salamov A."/>
            <person name="Vandepoele K."/>
            <person name="Beszteri B."/>
            <person name="Gruber A."/>
            <person name="Heijde M."/>
            <person name="Katinka M."/>
            <person name="Mock T."/>
            <person name="Valentin K."/>
            <person name="Verret F."/>
            <person name="Berges J.A."/>
            <person name="Brownlee C."/>
            <person name="Cadoret J.P."/>
            <person name="Chiovitti A."/>
            <person name="Choi C.J."/>
            <person name="Coesel S."/>
            <person name="De Martino A."/>
            <person name="Detter J.C."/>
            <person name="Durkin C."/>
            <person name="Falciatore A."/>
            <person name="Fournet J."/>
            <person name="Haruta M."/>
            <person name="Huysman M.J."/>
            <person name="Jenkins B.D."/>
            <person name="Jiroutova K."/>
            <person name="Jorgensen R.E."/>
            <person name="Joubert Y."/>
            <person name="Kaplan A."/>
            <person name="Kroger N."/>
            <person name="Kroth P.G."/>
            <person name="La Roche J."/>
            <person name="Lindquist E."/>
            <person name="Lommer M."/>
            <person name="Martin-Jezequel V."/>
            <person name="Lopez P.J."/>
            <person name="Lucas S."/>
            <person name="Mangogna M."/>
            <person name="McGinnis K."/>
            <person name="Medlin L.K."/>
            <person name="Montsant A."/>
            <person name="Oudot-Le Secq M.P."/>
            <person name="Napoli C."/>
            <person name="Obornik M."/>
            <person name="Parker M.S."/>
            <person name="Petit J.L."/>
            <person name="Porcel B.M."/>
            <person name="Poulsen N."/>
            <person name="Robison M."/>
            <person name="Rychlewski L."/>
            <person name="Rynearson T.A."/>
            <person name="Schmutz J."/>
            <person name="Shapiro H."/>
            <person name="Siaut M."/>
            <person name="Stanley M."/>
            <person name="Sussman M.R."/>
            <person name="Taylor A.R."/>
            <person name="Vardi A."/>
            <person name="von Dassow P."/>
            <person name="Vyverman W."/>
            <person name="Willis A."/>
            <person name="Wyrwicz L.S."/>
            <person name="Rokhsar D.S."/>
            <person name="Weissenbach J."/>
            <person name="Armbrust E.V."/>
            <person name="Green B.R."/>
            <person name="Van de Peer Y."/>
            <person name="Grigoriev I.V."/>
        </authorList>
    </citation>
    <scope>NUCLEOTIDE SEQUENCE [LARGE SCALE GENOMIC DNA]</scope>
    <source>
        <strain evidence="5 6">CCMP1335</strain>
    </source>
</reference>
<accession>B8C424</accession>
<feature type="domain" description="Gamma-glutamylcyclotransferase AIG2-like" evidence="4">
    <location>
        <begin position="12"/>
        <end position="136"/>
    </location>
</feature>
<comment type="similarity">
    <text evidence="1">Belongs to the gamma-glutamylcyclotransferase family.</text>
</comment>
<dbReference type="PANTHER" id="PTHR31544">
    <property type="entry name" value="AIG2-LIKE PROTEIN D"/>
    <property type="match status" value="1"/>
</dbReference>
<dbReference type="InterPro" id="IPR013024">
    <property type="entry name" value="GGCT-like"/>
</dbReference>
<evidence type="ECO:0000256" key="1">
    <source>
        <dbReference type="ARBA" id="ARBA00008861"/>
    </source>
</evidence>
<dbReference type="HOGENOM" id="CLU_093936_0_1_1"/>
<dbReference type="CDD" id="cd06661">
    <property type="entry name" value="GGCT_like"/>
    <property type="match status" value="1"/>
</dbReference>
<organism evidence="5 6">
    <name type="scientific">Thalassiosira pseudonana</name>
    <name type="common">Marine diatom</name>
    <name type="synonym">Cyclotella nana</name>
    <dbReference type="NCBI Taxonomy" id="35128"/>
    <lineage>
        <taxon>Eukaryota</taxon>
        <taxon>Sar</taxon>
        <taxon>Stramenopiles</taxon>
        <taxon>Ochrophyta</taxon>
        <taxon>Bacillariophyta</taxon>
        <taxon>Coscinodiscophyceae</taxon>
        <taxon>Thalassiosirophycidae</taxon>
        <taxon>Thalassiosirales</taxon>
        <taxon>Thalassiosiraceae</taxon>
        <taxon>Thalassiosira</taxon>
    </lineage>
</organism>
<dbReference type="Pfam" id="PF06094">
    <property type="entry name" value="GGACT"/>
    <property type="match status" value="1"/>
</dbReference>
<evidence type="ECO:0000256" key="2">
    <source>
        <dbReference type="ARBA" id="ARBA00022679"/>
    </source>
</evidence>
<dbReference type="PaxDb" id="35128-Thaps6348"/>
<dbReference type="Gene3D" id="3.10.490.10">
    <property type="entry name" value="Gamma-glutamyl cyclotransferase-like"/>
    <property type="match status" value="1"/>
</dbReference>
<dbReference type="InterPro" id="IPR036568">
    <property type="entry name" value="GGCT-like_sf"/>
</dbReference>
<dbReference type="PANTHER" id="PTHR31544:SF2">
    <property type="entry name" value="AIG2-LIKE PROTEIN D"/>
    <property type="match status" value="1"/>
</dbReference>
<reference evidence="5 6" key="1">
    <citation type="journal article" date="2004" name="Science">
        <title>The genome of the diatom Thalassiosira pseudonana: ecology, evolution, and metabolism.</title>
        <authorList>
            <person name="Armbrust E.V."/>
            <person name="Berges J.A."/>
            <person name="Bowler C."/>
            <person name="Green B.R."/>
            <person name="Martinez D."/>
            <person name="Putnam N.H."/>
            <person name="Zhou S."/>
            <person name="Allen A.E."/>
            <person name="Apt K.E."/>
            <person name="Bechner M."/>
            <person name="Brzezinski M.A."/>
            <person name="Chaal B.K."/>
            <person name="Chiovitti A."/>
            <person name="Davis A.K."/>
            <person name="Demarest M.S."/>
            <person name="Detter J.C."/>
            <person name="Glavina T."/>
            <person name="Goodstein D."/>
            <person name="Hadi M.Z."/>
            <person name="Hellsten U."/>
            <person name="Hildebrand M."/>
            <person name="Jenkins B.D."/>
            <person name="Jurka J."/>
            <person name="Kapitonov V.V."/>
            <person name="Kroger N."/>
            <person name="Lau W.W."/>
            <person name="Lane T.W."/>
            <person name="Larimer F.W."/>
            <person name="Lippmeier J.C."/>
            <person name="Lucas S."/>
            <person name="Medina M."/>
            <person name="Montsant A."/>
            <person name="Obornik M."/>
            <person name="Parker M.S."/>
            <person name="Palenik B."/>
            <person name="Pazour G.J."/>
            <person name="Richardson P.M."/>
            <person name="Rynearson T.A."/>
            <person name="Saito M.A."/>
            <person name="Schwartz D.C."/>
            <person name="Thamatrakoln K."/>
            <person name="Valentin K."/>
            <person name="Vardi A."/>
            <person name="Wilkerson F.P."/>
            <person name="Rokhsar D.S."/>
        </authorList>
    </citation>
    <scope>NUCLEOTIDE SEQUENCE [LARGE SCALE GENOMIC DNA]</scope>
    <source>
        <strain evidence="5 6">CCMP1335</strain>
    </source>
</reference>
<dbReference type="AlphaFoldDB" id="B8C424"/>
<dbReference type="KEGG" id="tps:THAPSDRAFT_6348"/>
<proteinExistence type="inferred from homology"/>
<dbReference type="GeneID" id="7453280"/>
<evidence type="ECO:0000256" key="3">
    <source>
        <dbReference type="ARBA" id="ARBA00030602"/>
    </source>
</evidence>
<protein>
    <recommendedName>
        <fullName evidence="3">Putative gamma-glutamylcyclotransferase</fullName>
    </recommendedName>
</protein>
<dbReference type="RefSeq" id="XP_002291152.1">
    <property type="nucleotide sequence ID" value="XM_002291116.1"/>
</dbReference>
<gene>
    <name evidence="5" type="ORF">THAPSDRAFT_6348</name>
</gene>
<dbReference type="EMBL" id="CM000643">
    <property type="protein sequence ID" value="EED91259.1"/>
    <property type="molecule type" value="Genomic_DNA"/>
</dbReference>
<evidence type="ECO:0000259" key="4">
    <source>
        <dbReference type="Pfam" id="PF06094"/>
    </source>
</evidence>
<dbReference type="GO" id="GO:0016740">
    <property type="term" value="F:transferase activity"/>
    <property type="evidence" value="ECO:0007669"/>
    <property type="project" value="UniProtKB-KW"/>
</dbReference>
<dbReference type="InParanoid" id="B8C424"/>
<keyword evidence="6" id="KW-1185">Reference proteome</keyword>
<evidence type="ECO:0000313" key="6">
    <source>
        <dbReference type="Proteomes" id="UP000001449"/>
    </source>
</evidence>
<dbReference type="InterPro" id="IPR045038">
    <property type="entry name" value="AIG2-like"/>
</dbReference>
<evidence type="ECO:0000313" key="5">
    <source>
        <dbReference type="EMBL" id="EED91259.1"/>
    </source>
</evidence>
<dbReference type="InterPro" id="IPR009288">
    <property type="entry name" value="AIG2-like_dom"/>
</dbReference>
<name>B8C424_THAPS</name>
<sequence>MIANNAARTTTCFVYGTLMSPEVLQCLIGRVPPILPNVILPNHVRHPVRGKVYPGVVSSVVSAAAVDTRAEKTGGGRGNEKDDSVEGILLLDLSPLEMKTLDYFEEEGVDYTRTNVKVHIPKADQYANINKTVLSYLQSLSTNGDDSESSKVVETQGYIWARGISEIDAVNYWDYEAFRIEHLEQYLETTVKPCRSEFDELFKERK</sequence>
<dbReference type="Proteomes" id="UP000001449">
    <property type="component" value="Chromosome 6"/>
</dbReference>
<keyword evidence="2" id="KW-0808">Transferase</keyword>
<dbReference type="eggNOG" id="ENOG502RRB7">
    <property type="taxonomic scope" value="Eukaryota"/>
</dbReference>